<name>A0A9W7A8X0_9STRA</name>
<feature type="transmembrane region" description="Helical" evidence="2">
    <location>
        <begin position="262"/>
        <end position="288"/>
    </location>
</feature>
<feature type="transmembrane region" description="Helical" evidence="2">
    <location>
        <begin position="1312"/>
        <end position="1329"/>
    </location>
</feature>
<organism evidence="4 5">
    <name type="scientific">Triparma laevis f. longispina</name>
    <dbReference type="NCBI Taxonomy" id="1714387"/>
    <lineage>
        <taxon>Eukaryota</taxon>
        <taxon>Sar</taxon>
        <taxon>Stramenopiles</taxon>
        <taxon>Ochrophyta</taxon>
        <taxon>Bolidophyceae</taxon>
        <taxon>Parmales</taxon>
        <taxon>Triparmaceae</taxon>
        <taxon>Triparma</taxon>
    </lineage>
</organism>
<feature type="transmembrane region" description="Helical" evidence="2">
    <location>
        <begin position="222"/>
        <end position="241"/>
    </location>
</feature>
<feature type="domain" description="WW" evidence="3">
    <location>
        <begin position="518"/>
        <end position="555"/>
    </location>
</feature>
<reference evidence="5" key="1">
    <citation type="journal article" date="2023" name="Commun. Biol.">
        <title>Genome analysis of Parmales, the sister group of diatoms, reveals the evolutionary specialization of diatoms from phago-mixotrophs to photoautotrophs.</title>
        <authorList>
            <person name="Ban H."/>
            <person name="Sato S."/>
            <person name="Yoshikawa S."/>
            <person name="Yamada K."/>
            <person name="Nakamura Y."/>
            <person name="Ichinomiya M."/>
            <person name="Sato N."/>
            <person name="Blanc-Mathieu R."/>
            <person name="Endo H."/>
            <person name="Kuwata A."/>
            <person name="Ogata H."/>
        </authorList>
    </citation>
    <scope>NUCLEOTIDE SEQUENCE [LARGE SCALE GENOMIC DNA]</scope>
    <source>
        <strain evidence="5">NIES 3700</strain>
    </source>
</reference>
<feature type="transmembrane region" description="Helical" evidence="2">
    <location>
        <begin position="1237"/>
        <end position="1257"/>
    </location>
</feature>
<accession>A0A9W7A8X0</accession>
<proteinExistence type="predicted"/>
<evidence type="ECO:0000259" key="3">
    <source>
        <dbReference type="PROSITE" id="PS50020"/>
    </source>
</evidence>
<feature type="region of interest" description="Disordered" evidence="1">
    <location>
        <begin position="1371"/>
        <end position="1396"/>
    </location>
</feature>
<feature type="transmembrane region" description="Helical" evidence="2">
    <location>
        <begin position="1071"/>
        <end position="1091"/>
    </location>
</feature>
<feature type="transmembrane region" description="Helical" evidence="2">
    <location>
        <begin position="1029"/>
        <end position="1050"/>
    </location>
</feature>
<feature type="compositionally biased region" description="Basic and acidic residues" evidence="1">
    <location>
        <begin position="471"/>
        <end position="494"/>
    </location>
</feature>
<feature type="transmembrane region" description="Helical" evidence="2">
    <location>
        <begin position="730"/>
        <end position="747"/>
    </location>
</feature>
<feature type="transmembrane region" description="Helical" evidence="2">
    <location>
        <begin position="700"/>
        <end position="718"/>
    </location>
</feature>
<feature type="transmembrane region" description="Helical" evidence="2">
    <location>
        <begin position="1278"/>
        <end position="1300"/>
    </location>
</feature>
<evidence type="ECO:0000256" key="1">
    <source>
        <dbReference type="SAM" id="MobiDB-lite"/>
    </source>
</evidence>
<keyword evidence="2" id="KW-1133">Transmembrane helix</keyword>
<protein>
    <recommendedName>
        <fullName evidence="3">WW domain-containing protein</fullName>
    </recommendedName>
</protein>
<feature type="transmembrane region" description="Helical" evidence="2">
    <location>
        <begin position="989"/>
        <end position="1009"/>
    </location>
</feature>
<feature type="transmembrane region" description="Helical" evidence="2">
    <location>
        <begin position="92"/>
        <end position="113"/>
    </location>
</feature>
<dbReference type="Gene3D" id="2.20.70.10">
    <property type="match status" value="1"/>
</dbReference>
<evidence type="ECO:0000313" key="5">
    <source>
        <dbReference type="Proteomes" id="UP001165122"/>
    </source>
</evidence>
<keyword evidence="2" id="KW-0472">Membrane</keyword>
<feature type="transmembrane region" description="Helical" evidence="2">
    <location>
        <begin position="1129"/>
        <end position="1146"/>
    </location>
</feature>
<comment type="caution">
    <text evidence="4">The sequence shown here is derived from an EMBL/GenBank/DDBJ whole genome shotgun (WGS) entry which is preliminary data.</text>
</comment>
<feature type="transmembrane region" description="Helical" evidence="2">
    <location>
        <begin position="624"/>
        <end position="644"/>
    </location>
</feature>
<evidence type="ECO:0000313" key="4">
    <source>
        <dbReference type="EMBL" id="GMH68151.1"/>
    </source>
</evidence>
<dbReference type="CDD" id="cd00201">
    <property type="entry name" value="WW"/>
    <property type="match status" value="1"/>
</dbReference>
<sequence>MGSPSALKRPINSSSPRPDLKQRPESLTPSPDLMSRQHTKRRARFMNHTSTLKTFSEKDEELERRTPKALPKCIIVDSSLSSSTQTVSIHPYIIFLAISIQIIIAILHGLVVFSKKREIDTEYYMILFKNVNHNPESLKHAFNNCTYFGGPHLFDPRVFMDYDISVYASEIFFPFTLTFHLMVMMSRPTEDFGWFEGTSTFVLALSRAFLMMHNNMEHPNTYYFSYGVAFLAVIAVTFVMAKVRVRMRQLDHRKMTKLVFNTLPATMITLVATLAFLSSDSLGCLMRYSCLDVRLCEDKIYSGATFCYLFYTLAFINVFTLPLRREYGLQNLMRFDFAHFIEQVEFYALFYAGLIGMFAFASCNEINNYDYYYNNYGKNNNSLDLDQNFWFRGLLYYSSSMLLLFVILFSWFDISHLHIKVKKVKKLGFNVSHTLHDMGDKMKFMRAMKSMRTIKSTNTIMPAKSMPFMEEGDKNEGDNDHHDDPHFYMEHHMEVPPPPGTPRHLSRSSSSALRSSFTGQEDAWFEHKVKEGPKKGRSYYHQPRTNTTTWIKPANVDVKCGVVVKKHLIPAAPMEAHLGDDDEPEVLDEMHTHKVMHHMAWTYRIRHNLMTHVRGRWAPIHRMVMLIFCILFFVPTPYYCFHYMPMFSTEGIADEGELKERQTKLQDAYDVVSFCSVLLAGSTCMYSVTHPFKTFDIRKNWAGVMFFLPTISFYMLAYSNFGSNMGYDNTASVLANISSGTLWIFFYKRFYFFIKAVRMLNVQEVDNYLANVATWCSRFMIPAIYLTSESVGCMVSEGSGVCQRLLRCNYGIVLHLVLAFVFECICSVHHKQLNFANFMSLRERDPMTYVRVVCQVICHVMSMVIFGMRPRNAGDFEAYPFGLSNDGTERERDPLITMVEGLRIVIPVMWVGLIGFEVLRQHNFIVDIEHFSGYLDERVSEDNTDFDPIQHGWLYFFSHHLFECLENFLKFFFVRFVVPRNSPRISNIFSMWTILIIFGCFLFNIWGWVYAVNDFGLGTNMKGVIMIKFGLLLTNLFIIFFILLLLFTDLESFETKKASKRFFEAVSMHHLRKYIIPALPAISGFVHIYFINLGNVVKVSYPGNGKVPVQDTGDSIPGTSLEIVGLYEYLPIPVASMVIAVVLIHWRKDLIKAFPADILKHHILAVVMPTLLAVVPTLIYMGTEYLACNIRLNDIYAENINNYTLERPAYVEPGWNITNNIGNERDFIYQDIACGRLFYSLAPVMYLLVGSASCSFMRVGKFSTNIDFEKMLTLKDVSIFDGIQMIILCTLVLYAIMMYGTRRLGESVQFQQTGWSFIFIPLLVVYIGFEARNSNLVLKRAMRERELQEDNEEDEFEAGIRDSYAKENGCSKSAARMSSRGSTFSRSTEDGHGSLNIELRKSHANISIWDGGGKGAFKARKSTMGWANGASHSGGDERESGFGESLGGGEDGLKGEGILLQLNPGMI</sequence>
<feature type="transmembrane region" description="Helical" evidence="2">
    <location>
        <begin position="300"/>
        <end position="323"/>
    </location>
</feature>
<feature type="transmembrane region" description="Helical" evidence="2">
    <location>
        <begin position="344"/>
        <end position="362"/>
    </location>
</feature>
<dbReference type="EMBL" id="BRXW01000590">
    <property type="protein sequence ID" value="GMH68151.1"/>
    <property type="molecule type" value="Genomic_DNA"/>
</dbReference>
<keyword evidence="2" id="KW-0812">Transmembrane</keyword>
<feature type="transmembrane region" description="Helical" evidence="2">
    <location>
        <begin position="668"/>
        <end position="688"/>
    </location>
</feature>
<dbReference type="InterPro" id="IPR001202">
    <property type="entry name" value="WW_dom"/>
</dbReference>
<keyword evidence="5" id="KW-1185">Reference proteome</keyword>
<evidence type="ECO:0000256" key="2">
    <source>
        <dbReference type="SAM" id="Phobius"/>
    </source>
</evidence>
<feature type="transmembrane region" description="Helical" evidence="2">
    <location>
        <begin position="808"/>
        <end position="828"/>
    </location>
</feature>
<feature type="region of interest" description="Disordered" evidence="1">
    <location>
        <begin position="1"/>
        <end position="60"/>
    </location>
</feature>
<feature type="transmembrane region" description="Helical" evidence="2">
    <location>
        <begin position="394"/>
        <end position="414"/>
    </location>
</feature>
<feature type="region of interest" description="Disordered" evidence="1">
    <location>
        <begin position="1426"/>
        <end position="1457"/>
    </location>
</feature>
<dbReference type="Proteomes" id="UP001165122">
    <property type="component" value="Unassembled WGS sequence"/>
</dbReference>
<feature type="transmembrane region" description="Helical" evidence="2">
    <location>
        <begin position="849"/>
        <end position="868"/>
    </location>
</feature>
<feature type="transmembrane region" description="Helical" evidence="2">
    <location>
        <begin position="164"/>
        <end position="185"/>
    </location>
</feature>
<gene>
    <name evidence="4" type="ORF">TrLO_g13718</name>
</gene>
<dbReference type="PROSITE" id="PS50020">
    <property type="entry name" value="WW_DOMAIN_2"/>
    <property type="match status" value="1"/>
</dbReference>
<dbReference type="OrthoDB" id="10425175at2759"/>
<feature type="transmembrane region" description="Helical" evidence="2">
    <location>
        <begin position="1158"/>
        <end position="1181"/>
    </location>
</feature>
<feature type="region of interest" description="Disordered" evidence="1">
    <location>
        <begin position="470"/>
        <end position="513"/>
    </location>
</feature>